<dbReference type="Proteomes" id="UP000072741">
    <property type="component" value="Unassembled WGS sequence"/>
</dbReference>
<dbReference type="Gene3D" id="3.40.50.1820">
    <property type="entry name" value="alpha/beta hydrolase"/>
    <property type="match status" value="1"/>
</dbReference>
<dbReference type="SUPFAM" id="SSF53474">
    <property type="entry name" value="alpha/beta-Hydrolases"/>
    <property type="match status" value="1"/>
</dbReference>
<dbReference type="PANTHER" id="PTHR48081:SF30">
    <property type="entry name" value="ACETYL-HYDROLASE LIPR-RELATED"/>
    <property type="match status" value="1"/>
</dbReference>
<dbReference type="PROSITE" id="PS01173">
    <property type="entry name" value="LIPASE_GDXG_HIS"/>
    <property type="match status" value="1"/>
</dbReference>
<keyword evidence="6" id="KW-1185">Reference proteome</keyword>
<evidence type="ECO:0000259" key="4">
    <source>
        <dbReference type="Pfam" id="PF07859"/>
    </source>
</evidence>
<sequence>MNGDPSTTADDGAVEAVIAKVRAVYGRWRRDTPVAQMRADWDQLFGATGDARFTPVQADGVPCAWIAAPGVREDRVIVYLHGGGFQVGSLQSHRELMGRLSAAAGVRVLGVDYRLAPEHRHPAPLEDALTVIRWLGQQGLPLSHIALAGDSAGGGLALATVLALQGLGDERPAAAFLMSAWTDLAATGESYETRKQADPIHQRPMIQAMARNFLGPQADARDPLASPLYADAAALGRLPPLLLQVGDRETVLSDSVEFAQRVNAAGGRAVCQAWPEMVHVFQQFPNELPQARAALAEGGLFLAAHLGGPSTGDIAP</sequence>
<reference evidence="5 6" key="1">
    <citation type="journal article" date="2016" name="Front. Microbiol.">
        <title>Genomic Resource of Rice Seed Associated Bacteria.</title>
        <authorList>
            <person name="Midha S."/>
            <person name="Bansal K."/>
            <person name="Sharma S."/>
            <person name="Kumar N."/>
            <person name="Patil P.P."/>
            <person name="Chaudhry V."/>
            <person name="Patil P.B."/>
        </authorList>
    </citation>
    <scope>NUCLEOTIDE SEQUENCE [LARGE SCALE GENOMIC DNA]</scope>
    <source>
        <strain evidence="5 6">NS331</strain>
    </source>
</reference>
<dbReference type="InterPro" id="IPR002168">
    <property type="entry name" value="Lipase_GDXG_HIS_AS"/>
</dbReference>
<dbReference type="InterPro" id="IPR029058">
    <property type="entry name" value="AB_hydrolase_fold"/>
</dbReference>
<evidence type="ECO:0000313" key="6">
    <source>
        <dbReference type="Proteomes" id="UP000072741"/>
    </source>
</evidence>
<dbReference type="PANTHER" id="PTHR48081">
    <property type="entry name" value="AB HYDROLASE SUPERFAMILY PROTEIN C4A8.06C"/>
    <property type="match status" value="1"/>
</dbReference>
<protein>
    <submittedName>
        <fullName evidence="5">Esterase</fullName>
    </submittedName>
</protein>
<evidence type="ECO:0000256" key="3">
    <source>
        <dbReference type="PROSITE-ProRule" id="PRU10038"/>
    </source>
</evidence>
<proteinExistence type="inferred from homology"/>
<dbReference type="OrthoDB" id="9794445at2"/>
<name>A0A147H4N0_9BURK</name>
<gene>
    <name evidence="5" type="ORF">NS331_05745</name>
</gene>
<organism evidence="5 6">
    <name type="scientific">Pseudacidovorax intermedius</name>
    <dbReference type="NCBI Taxonomy" id="433924"/>
    <lineage>
        <taxon>Bacteria</taxon>
        <taxon>Pseudomonadati</taxon>
        <taxon>Pseudomonadota</taxon>
        <taxon>Betaproteobacteria</taxon>
        <taxon>Burkholderiales</taxon>
        <taxon>Comamonadaceae</taxon>
        <taxon>Pseudacidovorax</taxon>
    </lineage>
</organism>
<dbReference type="Pfam" id="PF07859">
    <property type="entry name" value="Abhydrolase_3"/>
    <property type="match status" value="1"/>
</dbReference>
<feature type="active site" evidence="3">
    <location>
        <position position="151"/>
    </location>
</feature>
<dbReference type="EMBL" id="LDSL01000038">
    <property type="protein sequence ID" value="KTT24802.1"/>
    <property type="molecule type" value="Genomic_DNA"/>
</dbReference>
<dbReference type="InterPro" id="IPR033140">
    <property type="entry name" value="Lipase_GDXG_put_SER_AS"/>
</dbReference>
<feature type="domain" description="Alpha/beta hydrolase fold-3" evidence="4">
    <location>
        <begin position="77"/>
        <end position="282"/>
    </location>
</feature>
<dbReference type="InterPro" id="IPR013094">
    <property type="entry name" value="AB_hydrolase_3"/>
</dbReference>
<evidence type="ECO:0000256" key="1">
    <source>
        <dbReference type="ARBA" id="ARBA00010515"/>
    </source>
</evidence>
<dbReference type="RefSeq" id="WP_058641039.1">
    <property type="nucleotide sequence ID" value="NZ_LDSL01000038.1"/>
</dbReference>
<comment type="caution">
    <text evidence="5">The sequence shown here is derived from an EMBL/GenBank/DDBJ whole genome shotgun (WGS) entry which is preliminary data.</text>
</comment>
<dbReference type="AlphaFoldDB" id="A0A147H4N0"/>
<keyword evidence="2" id="KW-0378">Hydrolase</keyword>
<evidence type="ECO:0000313" key="5">
    <source>
        <dbReference type="EMBL" id="KTT24802.1"/>
    </source>
</evidence>
<accession>A0A147H4N0</accession>
<dbReference type="InterPro" id="IPR050300">
    <property type="entry name" value="GDXG_lipolytic_enzyme"/>
</dbReference>
<dbReference type="PROSITE" id="PS01174">
    <property type="entry name" value="LIPASE_GDXG_SER"/>
    <property type="match status" value="1"/>
</dbReference>
<comment type="similarity">
    <text evidence="1">Belongs to the 'GDXG' lipolytic enzyme family.</text>
</comment>
<dbReference type="GO" id="GO:0004806">
    <property type="term" value="F:triacylglycerol lipase activity"/>
    <property type="evidence" value="ECO:0007669"/>
    <property type="project" value="TreeGrafter"/>
</dbReference>
<dbReference type="PATRIC" id="fig|433924.3.peg.3017"/>
<evidence type="ECO:0000256" key="2">
    <source>
        <dbReference type="ARBA" id="ARBA00022801"/>
    </source>
</evidence>